<dbReference type="Proteomes" id="UP000011715">
    <property type="component" value="Unassembled WGS sequence"/>
</dbReference>
<keyword evidence="4" id="KW-1185">Reference proteome</keyword>
<reference evidence="2" key="3">
    <citation type="submission" date="2011-03" db="EMBL/GenBank/DDBJ databases">
        <title>Annotation of Magnaporthe poae ATCC 64411.</title>
        <authorList>
            <person name="Ma L.-J."/>
            <person name="Dead R."/>
            <person name="Young S.K."/>
            <person name="Zeng Q."/>
            <person name="Gargeya S."/>
            <person name="Fitzgerald M."/>
            <person name="Haas B."/>
            <person name="Abouelleil A."/>
            <person name="Alvarado L."/>
            <person name="Arachchi H.M."/>
            <person name="Berlin A."/>
            <person name="Brown A."/>
            <person name="Chapman S.B."/>
            <person name="Chen Z."/>
            <person name="Dunbar C."/>
            <person name="Freedman E."/>
            <person name="Gearin G."/>
            <person name="Gellesch M."/>
            <person name="Goldberg J."/>
            <person name="Griggs A."/>
            <person name="Gujja S."/>
            <person name="Heiman D."/>
            <person name="Howarth C."/>
            <person name="Larson L."/>
            <person name="Lui A."/>
            <person name="MacDonald P.J.P."/>
            <person name="Mehta T."/>
            <person name="Montmayeur A."/>
            <person name="Murphy C."/>
            <person name="Neiman D."/>
            <person name="Pearson M."/>
            <person name="Priest M."/>
            <person name="Roberts A."/>
            <person name="Saif S."/>
            <person name="Shea T."/>
            <person name="Shenoy N."/>
            <person name="Sisk P."/>
            <person name="Stolte C."/>
            <person name="Sykes S."/>
            <person name="Yandava C."/>
            <person name="Wortman J."/>
            <person name="Nusbaum C."/>
            <person name="Birren B."/>
        </authorList>
    </citation>
    <scope>NUCLEOTIDE SEQUENCE</scope>
    <source>
        <strain evidence="2">ATCC 64411</strain>
    </source>
</reference>
<feature type="region of interest" description="Disordered" evidence="1">
    <location>
        <begin position="105"/>
        <end position="155"/>
    </location>
</feature>
<reference evidence="4" key="1">
    <citation type="submission" date="2010-05" db="EMBL/GenBank/DDBJ databases">
        <title>The genome sequence of Magnaporthe poae strain ATCC 64411.</title>
        <authorList>
            <person name="Ma L.-J."/>
            <person name="Dead R."/>
            <person name="Young S."/>
            <person name="Zeng Q."/>
            <person name="Koehrsen M."/>
            <person name="Alvarado L."/>
            <person name="Berlin A."/>
            <person name="Chapman S.B."/>
            <person name="Chen Z."/>
            <person name="Freedman E."/>
            <person name="Gellesch M."/>
            <person name="Goldberg J."/>
            <person name="Griggs A."/>
            <person name="Gujja S."/>
            <person name="Heilman E.R."/>
            <person name="Heiman D."/>
            <person name="Hepburn T."/>
            <person name="Howarth C."/>
            <person name="Jen D."/>
            <person name="Larson L."/>
            <person name="Mehta T."/>
            <person name="Neiman D."/>
            <person name="Pearson M."/>
            <person name="Roberts A."/>
            <person name="Saif S."/>
            <person name="Shea T."/>
            <person name="Shenoy N."/>
            <person name="Sisk P."/>
            <person name="Stolte C."/>
            <person name="Sykes S."/>
            <person name="Walk T."/>
            <person name="White J."/>
            <person name="Yandava C."/>
            <person name="Haas B."/>
            <person name="Nusbaum C."/>
            <person name="Birren B."/>
        </authorList>
    </citation>
    <scope>NUCLEOTIDE SEQUENCE [LARGE SCALE GENOMIC DNA]</scope>
    <source>
        <strain evidence="4">ATCC 64411 / 73-15</strain>
    </source>
</reference>
<evidence type="ECO:0000313" key="3">
    <source>
        <dbReference type="EnsemblFungi" id="MAPG_10344T1"/>
    </source>
</evidence>
<reference evidence="3" key="4">
    <citation type="journal article" date="2015" name="G3 (Bethesda)">
        <title>Genome sequences of three phytopathogenic species of the Magnaporthaceae family of fungi.</title>
        <authorList>
            <person name="Okagaki L.H."/>
            <person name="Nunes C.C."/>
            <person name="Sailsbery J."/>
            <person name="Clay B."/>
            <person name="Brown D."/>
            <person name="John T."/>
            <person name="Oh Y."/>
            <person name="Young N."/>
            <person name="Fitzgerald M."/>
            <person name="Haas B.J."/>
            <person name="Zeng Q."/>
            <person name="Young S."/>
            <person name="Adiconis X."/>
            <person name="Fan L."/>
            <person name="Levin J.Z."/>
            <person name="Mitchell T.K."/>
            <person name="Okubara P.A."/>
            <person name="Farman M.L."/>
            <person name="Kohn L.M."/>
            <person name="Birren B."/>
            <person name="Ma L.-J."/>
            <person name="Dean R.A."/>
        </authorList>
    </citation>
    <scope>NUCLEOTIDE SEQUENCE</scope>
    <source>
        <strain evidence="3">ATCC 64411 / 73-15</strain>
    </source>
</reference>
<reference evidence="3" key="5">
    <citation type="submission" date="2015-06" db="UniProtKB">
        <authorList>
            <consortium name="EnsemblFungi"/>
        </authorList>
    </citation>
    <scope>IDENTIFICATION</scope>
    <source>
        <strain evidence="3">ATCC 64411</strain>
    </source>
</reference>
<accession>A0A0C4CSJ7</accession>
<evidence type="ECO:0000256" key="1">
    <source>
        <dbReference type="SAM" id="MobiDB-lite"/>
    </source>
</evidence>
<evidence type="ECO:0000313" key="2">
    <source>
        <dbReference type="EMBL" id="KLU90490.1"/>
    </source>
</evidence>
<proteinExistence type="predicted"/>
<protein>
    <submittedName>
        <fullName evidence="2 3">Uncharacterized protein</fullName>
    </submittedName>
</protein>
<evidence type="ECO:0000313" key="4">
    <source>
        <dbReference type="Proteomes" id="UP000011715"/>
    </source>
</evidence>
<name>A0A0C4CSJ7_MAGP6</name>
<dbReference type="VEuPathDB" id="FungiDB:MAPG_10344"/>
<gene>
    <name evidence="2" type="ORF">MAPG_10344</name>
</gene>
<feature type="region of interest" description="Disordered" evidence="1">
    <location>
        <begin position="58"/>
        <end position="89"/>
    </location>
</feature>
<dbReference type="eggNOG" id="ENOG502RNB4">
    <property type="taxonomic scope" value="Eukaryota"/>
</dbReference>
<dbReference type="EMBL" id="GL876975">
    <property type="protein sequence ID" value="KLU90491.1"/>
    <property type="molecule type" value="Genomic_DNA"/>
</dbReference>
<dbReference type="OrthoDB" id="5203331at2759"/>
<reference evidence="2" key="2">
    <citation type="submission" date="2010-05" db="EMBL/GenBank/DDBJ databases">
        <title>The Genome Sequence of Magnaporthe poae strain ATCC 64411.</title>
        <authorList>
            <consortium name="The Broad Institute Genome Sequencing Platform"/>
            <consortium name="Broad Institute Genome Sequencing Center for Infectious Disease"/>
            <person name="Ma L.-J."/>
            <person name="Dead R."/>
            <person name="Young S."/>
            <person name="Zeng Q."/>
            <person name="Koehrsen M."/>
            <person name="Alvarado L."/>
            <person name="Berlin A."/>
            <person name="Chapman S.B."/>
            <person name="Chen Z."/>
            <person name="Freedman E."/>
            <person name="Gellesch M."/>
            <person name="Goldberg J."/>
            <person name="Griggs A."/>
            <person name="Gujja S."/>
            <person name="Heilman E.R."/>
            <person name="Heiman D."/>
            <person name="Hepburn T."/>
            <person name="Howarth C."/>
            <person name="Jen D."/>
            <person name="Larson L."/>
            <person name="Mehta T."/>
            <person name="Neiman D."/>
            <person name="Pearson M."/>
            <person name="Roberts A."/>
            <person name="Saif S."/>
            <person name="Shea T."/>
            <person name="Shenoy N."/>
            <person name="Sisk P."/>
            <person name="Stolte C."/>
            <person name="Sykes S."/>
            <person name="Walk T."/>
            <person name="White J."/>
            <person name="Yandava C."/>
            <person name="Haas B."/>
            <person name="Nusbaum C."/>
            <person name="Birren B."/>
        </authorList>
    </citation>
    <scope>NUCLEOTIDE SEQUENCE</scope>
    <source>
        <strain evidence="2">ATCC 64411</strain>
    </source>
</reference>
<dbReference type="EMBL" id="GL876975">
    <property type="protein sequence ID" value="KLU90490.1"/>
    <property type="molecule type" value="Genomic_DNA"/>
</dbReference>
<dbReference type="EnsemblFungi" id="MAPG_10344T0">
    <property type="protein sequence ID" value="MAPG_10344T0"/>
    <property type="gene ID" value="MAPG_10344"/>
</dbReference>
<organism evidence="3 4">
    <name type="scientific">Magnaporthiopsis poae (strain ATCC 64411 / 73-15)</name>
    <name type="common">Kentucky bluegrass fungus</name>
    <name type="synonym">Magnaporthe poae</name>
    <dbReference type="NCBI Taxonomy" id="644358"/>
    <lineage>
        <taxon>Eukaryota</taxon>
        <taxon>Fungi</taxon>
        <taxon>Dikarya</taxon>
        <taxon>Ascomycota</taxon>
        <taxon>Pezizomycotina</taxon>
        <taxon>Sordariomycetes</taxon>
        <taxon>Sordariomycetidae</taxon>
        <taxon>Magnaporthales</taxon>
        <taxon>Magnaporthaceae</taxon>
        <taxon>Magnaporthiopsis</taxon>
    </lineage>
</organism>
<dbReference type="EMBL" id="ADBL01002313">
    <property type="status" value="NOT_ANNOTATED_CDS"/>
    <property type="molecule type" value="Genomic_DNA"/>
</dbReference>
<dbReference type="EnsemblFungi" id="MAPG_10344T1">
    <property type="protein sequence ID" value="MAPG_10344T1"/>
    <property type="gene ID" value="MAPG_10344"/>
</dbReference>
<sequence>MCHYRIIQFEQCLHVVFERPSPCWFRGCELCEPVVVEELLDACILCRTWPNSYERYRVPPLPAPDWEEDTLPDGTIWDETSKDDTSEETDAMFSSLKRYYTLDSGYVTDSSDDDRGWDPNDEDEDDTQRGERRCVVDQGVPSAGRHSGSVTSERG</sequence>
<dbReference type="AlphaFoldDB" id="A0A0C4CSJ7"/>